<evidence type="ECO:0000313" key="3">
    <source>
        <dbReference type="Proteomes" id="UP001385951"/>
    </source>
</evidence>
<feature type="region of interest" description="Disordered" evidence="1">
    <location>
        <begin position="52"/>
        <end position="72"/>
    </location>
</feature>
<dbReference type="AlphaFoldDB" id="A0AAW0GH55"/>
<evidence type="ECO:0000256" key="1">
    <source>
        <dbReference type="SAM" id="MobiDB-lite"/>
    </source>
</evidence>
<protein>
    <submittedName>
        <fullName evidence="2">Uncharacterized protein</fullName>
    </submittedName>
</protein>
<sequence length="135" mass="15004">MAALTWDQDTLFGMDNNTMFECTPGPDATTKTHSTIRQETLEYKLKANEVDSTDSKVTTVPDKKADDDHETDKGPCYVSGCDGQLRVVPLPEETSSFYVSWQIFGQGNVADDVFLCTEVYCQLDALFGGRDKSRT</sequence>
<proteinExistence type="predicted"/>
<comment type="caution">
    <text evidence="2">The sequence shown here is derived from an EMBL/GenBank/DDBJ whole genome shotgun (WGS) entry which is preliminary data.</text>
</comment>
<feature type="compositionally biased region" description="Basic and acidic residues" evidence="1">
    <location>
        <begin position="61"/>
        <end position="72"/>
    </location>
</feature>
<reference evidence="2 3" key="1">
    <citation type="submission" date="2022-09" db="EMBL/GenBank/DDBJ databases">
        <authorList>
            <person name="Palmer J.M."/>
        </authorList>
    </citation>
    <scope>NUCLEOTIDE SEQUENCE [LARGE SCALE GENOMIC DNA]</scope>
    <source>
        <strain evidence="2 3">DSM 7382</strain>
    </source>
</reference>
<evidence type="ECO:0000313" key="2">
    <source>
        <dbReference type="EMBL" id="KAK7688786.1"/>
    </source>
</evidence>
<dbReference type="Proteomes" id="UP001385951">
    <property type="component" value="Unassembled WGS sequence"/>
</dbReference>
<organism evidence="2 3">
    <name type="scientific">Cerrena zonata</name>
    <dbReference type="NCBI Taxonomy" id="2478898"/>
    <lineage>
        <taxon>Eukaryota</taxon>
        <taxon>Fungi</taxon>
        <taxon>Dikarya</taxon>
        <taxon>Basidiomycota</taxon>
        <taxon>Agaricomycotina</taxon>
        <taxon>Agaricomycetes</taxon>
        <taxon>Polyporales</taxon>
        <taxon>Cerrenaceae</taxon>
        <taxon>Cerrena</taxon>
    </lineage>
</organism>
<name>A0AAW0GH55_9APHY</name>
<dbReference type="EMBL" id="JASBNA010000010">
    <property type="protein sequence ID" value="KAK7688786.1"/>
    <property type="molecule type" value="Genomic_DNA"/>
</dbReference>
<gene>
    <name evidence="2" type="ORF">QCA50_008326</name>
</gene>
<accession>A0AAW0GH55</accession>
<keyword evidence="3" id="KW-1185">Reference proteome</keyword>